<dbReference type="EMBL" id="CM000638">
    <property type="protein sequence ID" value="EED96119.1"/>
    <property type="molecule type" value="Genomic_DNA"/>
</dbReference>
<feature type="compositionally biased region" description="Basic residues" evidence="2">
    <location>
        <begin position="1093"/>
        <end position="1102"/>
    </location>
</feature>
<dbReference type="PaxDb" id="35128-Thaps1965"/>
<protein>
    <submittedName>
        <fullName evidence="4">Uncharacterized protein</fullName>
    </submittedName>
</protein>
<accession>B8BSF3</accession>
<feature type="transmembrane region" description="Helical" evidence="3">
    <location>
        <begin position="155"/>
        <end position="174"/>
    </location>
</feature>
<evidence type="ECO:0000256" key="2">
    <source>
        <dbReference type="SAM" id="MobiDB-lite"/>
    </source>
</evidence>
<feature type="compositionally biased region" description="Polar residues" evidence="2">
    <location>
        <begin position="627"/>
        <end position="636"/>
    </location>
</feature>
<feature type="region of interest" description="Disordered" evidence="2">
    <location>
        <begin position="973"/>
        <end position="1001"/>
    </location>
</feature>
<feature type="coiled-coil region" evidence="1">
    <location>
        <begin position="502"/>
        <end position="532"/>
    </location>
</feature>
<feature type="compositionally biased region" description="Polar residues" evidence="2">
    <location>
        <begin position="1066"/>
        <end position="1082"/>
    </location>
</feature>
<feature type="compositionally biased region" description="Polar residues" evidence="2">
    <location>
        <begin position="646"/>
        <end position="658"/>
    </location>
</feature>
<dbReference type="OMA" id="NDPMKHF"/>
<feature type="compositionally biased region" description="Basic and acidic residues" evidence="2">
    <location>
        <begin position="581"/>
        <end position="614"/>
    </location>
</feature>
<organism evidence="4 5">
    <name type="scientific">Thalassiosira pseudonana</name>
    <name type="common">Marine diatom</name>
    <name type="synonym">Cyclotella nana</name>
    <dbReference type="NCBI Taxonomy" id="35128"/>
    <lineage>
        <taxon>Eukaryota</taxon>
        <taxon>Sar</taxon>
        <taxon>Stramenopiles</taxon>
        <taxon>Ochrophyta</taxon>
        <taxon>Bacillariophyta</taxon>
        <taxon>Coscinodiscophyceae</taxon>
        <taxon>Thalassiosirophycidae</taxon>
        <taxon>Thalassiosirales</taxon>
        <taxon>Thalassiosiraceae</taxon>
        <taxon>Thalassiosira</taxon>
    </lineage>
</organism>
<feature type="transmembrane region" description="Helical" evidence="3">
    <location>
        <begin position="262"/>
        <end position="285"/>
    </location>
</feature>
<feature type="region of interest" description="Disordered" evidence="2">
    <location>
        <begin position="1015"/>
        <end position="1146"/>
    </location>
</feature>
<feature type="compositionally biased region" description="Low complexity" evidence="2">
    <location>
        <begin position="684"/>
        <end position="717"/>
    </location>
</feature>
<feature type="compositionally biased region" description="Basic residues" evidence="2">
    <location>
        <begin position="50"/>
        <end position="60"/>
    </location>
</feature>
<reference evidence="4 5" key="2">
    <citation type="journal article" date="2008" name="Nature">
        <title>The Phaeodactylum genome reveals the evolutionary history of diatom genomes.</title>
        <authorList>
            <person name="Bowler C."/>
            <person name="Allen A.E."/>
            <person name="Badger J.H."/>
            <person name="Grimwood J."/>
            <person name="Jabbari K."/>
            <person name="Kuo A."/>
            <person name="Maheswari U."/>
            <person name="Martens C."/>
            <person name="Maumus F."/>
            <person name="Otillar R.P."/>
            <person name="Rayko E."/>
            <person name="Salamov A."/>
            <person name="Vandepoele K."/>
            <person name="Beszteri B."/>
            <person name="Gruber A."/>
            <person name="Heijde M."/>
            <person name="Katinka M."/>
            <person name="Mock T."/>
            <person name="Valentin K."/>
            <person name="Verret F."/>
            <person name="Berges J.A."/>
            <person name="Brownlee C."/>
            <person name="Cadoret J.P."/>
            <person name="Chiovitti A."/>
            <person name="Choi C.J."/>
            <person name="Coesel S."/>
            <person name="De Martino A."/>
            <person name="Detter J.C."/>
            <person name="Durkin C."/>
            <person name="Falciatore A."/>
            <person name="Fournet J."/>
            <person name="Haruta M."/>
            <person name="Huysman M.J."/>
            <person name="Jenkins B.D."/>
            <person name="Jiroutova K."/>
            <person name="Jorgensen R.E."/>
            <person name="Joubert Y."/>
            <person name="Kaplan A."/>
            <person name="Kroger N."/>
            <person name="Kroth P.G."/>
            <person name="La Roche J."/>
            <person name="Lindquist E."/>
            <person name="Lommer M."/>
            <person name="Martin-Jezequel V."/>
            <person name="Lopez P.J."/>
            <person name="Lucas S."/>
            <person name="Mangogna M."/>
            <person name="McGinnis K."/>
            <person name="Medlin L.K."/>
            <person name="Montsant A."/>
            <person name="Oudot-Le Secq M.P."/>
            <person name="Napoli C."/>
            <person name="Obornik M."/>
            <person name="Parker M.S."/>
            <person name="Petit J.L."/>
            <person name="Porcel B.M."/>
            <person name="Poulsen N."/>
            <person name="Robison M."/>
            <person name="Rychlewski L."/>
            <person name="Rynearson T.A."/>
            <person name="Schmutz J."/>
            <person name="Shapiro H."/>
            <person name="Siaut M."/>
            <person name="Stanley M."/>
            <person name="Sussman M.R."/>
            <person name="Taylor A.R."/>
            <person name="Vardi A."/>
            <person name="von Dassow P."/>
            <person name="Vyverman W."/>
            <person name="Willis A."/>
            <person name="Wyrwicz L.S."/>
            <person name="Rokhsar D.S."/>
            <person name="Weissenbach J."/>
            <person name="Armbrust E.V."/>
            <person name="Green B.R."/>
            <person name="Van de Peer Y."/>
            <person name="Grigoriev I.V."/>
        </authorList>
    </citation>
    <scope>NUCLEOTIDE SEQUENCE [LARGE SCALE GENOMIC DNA]</scope>
    <source>
        <strain evidence="4 5">CCMP1335</strain>
    </source>
</reference>
<feature type="compositionally biased region" description="Basic residues" evidence="2">
    <location>
        <begin position="1374"/>
        <end position="1391"/>
    </location>
</feature>
<dbReference type="HOGENOM" id="CLU_254960_0_0_1"/>
<dbReference type="Proteomes" id="UP000001449">
    <property type="component" value="Chromosome 1"/>
</dbReference>
<keyword evidence="3" id="KW-0472">Membrane</keyword>
<feature type="region of interest" description="Disordered" evidence="2">
    <location>
        <begin position="581"/>
        <end position="757"/>
    </location>
</feature>
<sequence length="1391" mass="155638">MAPKLTIKGRIARVFLNFLDEHGDYRTQLEEAAARAAAESASSLLAKDRMRNKKKRRKGRFRLDGNTNGNSNDDEEWEDADDLLPSPEDIPSATTSSSNNSKNNPTYQLPEDPYEQIQFYYRTFKTRTTLQIQDQIHHTKLQLKNWMHDEIHHEVHVPLLSFAIFAICALFLGWRRRVKRVRKLQRVHGILGKKFSMRDYVHSNIVRGWMMHELTQEGRNEIQKLTAQADKAESAALASMRPYQRKKYERFARMEKWGEEVVNAWLCVGMVASGFAFCVSLGSLYGGGNAVMDVVGQQQHQGEQIDGLLYSYDGPIDSDGYPIGMRELAEENYAACLSDAELRGVQDPTTECDVSSFFEAAAKEHEQNVQAGGDGLEDEVPSSPMRDRMKTILTNMGIPAFITDYVTTLKTQTLAYLSSIFSFLLFLLSHYIAHKIHLATMQNDPMKHFVLTATDSTVKADGTVEAKRGETEAQRKKRERMLQQERYKAQMAQLAMEAKLKVDERRRRLEGEEAVKKEAEETEVKVKEEQDETVKMYSRQFGMLKAGVPEGAILNTFLPEGIEEEEGKEILEKLKAIKATRTEERQREEEAEEAKLKKEADEEKEKELIAAERLKRMKQGGGGGSKTKFQAPSLPQGQPYIRKKTNASSVGSVGSATRASLSSAKSGASSAKAQMLSEIGSMRKTPASSTAPSSSKNDRSPSPSSTITGSTSVTAASSKREDTSIAKGKMLGDIGKMKLGSLRKTPKTPAATVIKVNTETTPQKSNVTPAYKKSIFISDEEEKKGEEGDVTMSPQRPLTVKNQVSELTDSDGESPIPPVLARVTSPDDSNAESMDMQATPMSFDTPSAWSRRPTARDIQAQIEAVEAEEEEPEHQPTDLHLGPNAFHSPGFDMAIRNSNASWDRRPSSRDIMARIKEAEQLEAKSAAIEEDKKRAAMIRARNGRDPQKRDELAIIDESERIEAATSFEVRRKVKANGDDDSQSQVSELSMTTYEDQSLDSALKGRSVPQALFLPSDQSKVPFSPALTSSPGPGFLQSGMTPDNKRQLLRLAEEGELNLPSIPDIDGTNSKDSNASKGGSSSGLKVETEEEKQRRLRAEKRAKKIEAMAAKRNAGKDDDGTAVSGISKRHRLRRKKSALNAISPEEKERTEWTKTIFQSVLNAEQTKWKTSVYSHVINAEHTRQANFEQNRAIEEMDEQAQRIIENQKQLEKRARKFALKAEKFHKLRREGGNDDESVVSAASRLRRRRTLPPSVDETAVTVEETVSELQDGEQKDREQFCNGIYNAVLDADQEQWKKNVFNSALKAEEERAARLEVEAQIEAQRLAAEKEKANALRAKKMEKLQQSRDREIATGEENIAPEDLSNRKGGASPLRKMRNRRRKAALAKKTQS</sequence>
<gene>
    <name evidence="4" type="ORF">THAPSDRAFT_1965</name>
</gene>
<feature type="region of interest" description="Disordered" evidence="2">
    <location>
        <begin position="778"/>
        <end position="892"/>
    </location>
</feature>
<evidence type="ECO:0000256" key="3">
    <source>
        <dbReference type="SAM" id="Phobius"/>
    </source>
</evidence>
<keyword evidence="5" id="KW-1185">Reference proteome</keyword>
<dbReference type="eggNOG" id="ENOG502T4FS">
    <property type="taxonomic scope" value="Eukaryota"/>
</dbReference>
<dbReference type="InParanoid" id="B8BSF3"/>
<feature type="region of interest" description="Disordered" evidence="2">
    <location>
        <begin position="1336"/>
        <end position="1391"/>
    </location>
</feature>
<keyword evidence="3" id="KW-0812">Transmembrane</keyword>
<evidence type="ECO:0000313" key="4">
    <source>
        <dbReference type="EMBL" id="EED96119.1"/>
    </source>
</evidence>
<proteinExistence type="predicted"/>
<feature type="region of interest" description="Disordered" evidence="2">
    <location>
        <begin position="38"/>
        <end position="110"/>
    </location>
</feature>
<keyword evidence="1" id="KW-0175">Coiled coil</keyword>
<feature type="compositionally biased region" description="Basic residues" evidence="2">
    <location>
        <begin position="1126"/>
        <end position="1136"/>
    </location>
</feature>
<feature type="compositionally biased region" description="Polar residues" evidence="2">
    <location>
        <begin position="792"/>
        <end position="807"/>
    </location>
</feature>
<reference evidence="4 5" key="1">
    <citation type="journal article" date="2004" name="Science">
        <title>The genome of the diatom Thalassiosira pseudonana: ecology, evolution, and metabolism.</title>
        <authorList>
            <person name="Armbrust E.V."/>
            <person name="Berges J.A."/>
            <person name="Bowler C."/>
            <person name="Green B.R."/>
            <person name="Martinez D."/>
            <person name="Putnam N.H."/>
            <person name="Zhou S."/>
            <person name="Allen A.E."/>
            <person name="Apt K.E."/>
            <person name="Bechner M."/>
            <person name="Brzezinski M.A."/>
            <person name="Chaal B.K."/>
            <person name="Chiovitti A."/>
            <person name="Davis A.K."/>
            <person name="Demarest M.S."/>
            <person name="Detter J.C."/>
            <person name="Glavina T."/>
            <person name="Goodstein D."/>
            <person name="Hadi M.Z."/>
            <person name="Hellsten U."/>
            <person name="Hildebrand M."/>
            <person name="Jenkins B.D."/>
            <person name="Jurka J."/>
            <person name="Kapitonov V.V."/>
            <person name="Kroger N."/>
            <person name="Lau W.W."/>
            <person name="Lane T.W."/>
            <person name="Larimer F.W."/>
            <person name="Lippmeier J.C."/>
            <person name="Lucas S."/>
            <person name="Medina M."/>
            <person name="Montsant A."/>
            <person name="Obornik M."/>
            <person name="Parker M.S."/>
            <person name="Palenik B."/>
            <person name="Pazour G.J."/>
            <person name="Richardson P.M."/>
            <person name="Rynearson T.A."/>
            <person name="Saito M.A."/>
            <person name="Schwartz D.C."/>
            <person name="Thamatrakoln K."/>
            <person name="Valentin K."/>
            <person name="Vardi A."/>
            <person name="Wilkerson F.P."/>
            <person name="Rokhsar D.S."/>
        </authorList>
    </citation>
    <scope>NUCLEOTIDE SEQUENCE [LARGE SCALE GENOMIC DNA]</scope>
    <source>
        <strain evidence="4 5">CCMP1335</strain>
    </source>
</reference>
<dbReference type="GeneID" id="7452564"/>
<feature type="compositionally biased region" description="Acidic residues" evidence="2">
    <location>
        <begin position="72"/>
        <end position="82"/>
    </location>
</feature>
<evidence type="ECO:0000256" key="1">
    <source>
        <dbReference type="SAM" id="Coils"/>
    </source>
</evidence>
<dbReference type="RefSeq" id="XP_002286478.1">
    <property type="nucleotide sequence ID" value="XM_002286442.1"/>
</dbReference>
<feature type="compositionally biased region" description="Low complexity" evidence="2">
    <location>
        <begin position="659"/>
        <end position="673"/>
    </location>
</feature>
<feature type="compositionally biased region" description="Polar residues" evidence="2">
    <location>
        <begin position="1015"/>
        <end position="1030"/>
    </location>
</feature>
<keyword evidence="3" id="KW-1133">Transmembrane helix</keyword>
<feature type="compositionally biased region" description="Polar residues" evidence="2">
    <location>
        <begin position="839"/>
        <end position="848"/>
    </location>
</feature>
<evidence type="ECO:0000313" key="5">
    <source>
        <dbReference type="Proteomes" id="UP000001449"/>
    </source>
</evidence>
<dbReference type="STRING" id="35128.B8BSF3"/>
<feature type="compositionally biased region" description="Polar residues" evidence="2">
    <location>
        <begin position="982"/>
        <end position="999"/>
    </location>
</feature>
<dbReference type="KEGG" id="tps:THAPSDRAFT_1965"/>
<name>B8BSF3_THAPS</name>
<feature type="compositionally biased region" description="Basic and acidic residues" evidence="2">
    <location>
        <begin position="1336"/>
        <end position="1352"/>
    </location>
</feature>